<keyword evidence="2" id="KW-0472">Membrane</keyword>
<feature type="transmembrane region" description="Helical" evidence="2">
    <location>
        <begin position="180"/>
        <end position="201"/>
    </location>
</feature>
<feature type="region of interest" description="Disordered" evidence="1">
    <location>
        <begin position="65"/>
        <end position="94"/>
    </location>
</feature>
<dbReference type="GeneID" id="9041739"/>
<name>C5LCU7_PERM5</name>
<organism evidence="4">
    <name type="scientific">Perkinsus marinus (strain ATCC 50983 / TXsc)</name>
    <dbReference type="NCBI Taxonomy" id="423536"/>
    <lineage>
        <taxon>Eukaryota</taxon>
        <taxon>Sar</taxon>
        <taxon>Alveolata</taxon>
        <taxon>Perkinsozoa</taxon>
        <taxon>Perkinsea</taxon>
        <taxon>Perkinsida</taxon>
        <taxon>Perkinsidae</taxon>
        <taxon>Perkinsus</taxon>
    </lineage>
</organism>
<feature type="region of interest" description="Disordered" evidence="1">
    <location>
        <begin position="1"/>
        <end position="30"/>
    </location>
</feature>
<feature type="compositionally biased region" description="Basic and acidic residues" evidence="1">
    <location>
        <begin position="65"/>
        <end position="79"/>
    </location>
</feature>
<sequence length="324" mass="36385">MAGIRSLGETQPQRFDEDEEEDEEEHDDDDYCCTVFTSVEWELGGGGGGSILEFYVIPVKRSTHMDKGDDEQRLGDSRTNRKGGGGRVRGGMVSGMLRDNHDYIATSNDDIRQEHYATSNRRQHKDDKKRSKKSILLLPPQPSTSDDNDAVEGIVSSSSRTYPSLLNRLFPLPRSVAIEIPVAIGIIMLGSMSLYLGYIFIQEERDDMKRDDEELITTRRKKRRKEELASFWQQLESTSRPREARGGGGGGYDRATLGFIGDQICQRFIETEGDGGVLFVNMSCLIWNVCLDYVAHGGLTSSTDSDEFTNKCHSHCDHDRPDSK</sequence>
<feature type="compositionally biased region" description="Acidic residues" evidence="1">
    <location>
        <begin position="16"/>
        <end position="30"/>
    </location>
</feature>
<evidence type="ECO:0000256" key="1">
    <source>
        <dbReference type="SAM" id="MobiDB-lite"/>
    </source>
</evidence>
<evidence type="ECO:0000313" key="4">
    <source>
        <dbReference type="Proteomes" id="UP000007800"/>
    </source>
</evidence>
<accession>C5LCU7</accession>
<dbReference type="EMBL" id="GG680922">
    <property type="protein sequence ID" value="EER05450.1"/>
    <property type="molecule type" value="Genomic_DNA"/>
</dbReference>
<keyword evidence="2" id="KW-0812">Transmembrane</keyword>
<dbReference type="InParanoid" id="C5LCU7"/>
<protein>
    <submittedName>
        <fullName evidence="3">Uncharacterized protein</fullName>
    </submittedName>
</protein>
<feature type="compositionally biased region" description="Gly residues" evidence="1">
    <location>
        <begin position="82"/>
        <end position="93"/>
    </location>
</feature>
<gene>
    <name evidence="3" type="ORF">Pmar_PMAR028939</name>
</gene>
<keyword evidence="4" id="KW-1185">Reference proteome</keyword>
<proteinExistence type="predicted"/>
<dbReference type="RefSeq" id="XP_002773634.1">
    <property type="nucleotide sequence ID" value="XM_002773588.1"/>
</dbReference>
<evidence type="ECO:0000256" key="2">
    <source>
        <dbReference type="SAM" id="Phobius"/>
    </source>
</evidence>
<dbReference type="Proteomes" id="UP000007800">
    <property type="component" value="Unassembled WGS sequence"/>
</dbReference>
<evidence type="ECO:0000313" key="3">
    <source>
        <dbReference type="EMBL" id="EER05450.1"/>
    </source>
</evidence>
<dbReference type="AlphaFoldDB" id="C5LCU7"/>
<reference evidence="3 4" key="1">
    <citation type="submission" date="2008-07" db="EMBL/GenBank/DDBJ databases">
        <authorList>
            <person name="El-Sayed N."/>
            <person name="Caler E."/>
            <person name="Inman J."/>
            <person name="Amedeo P."/>
            <person name="Hass B."/>
            <person name="Wortman J."/>
        </authorList>
    </citation>
    <scope>NUCLEOTIDE SEQUENCE [LARGE SCALE GENOMIC DNA]</scope>
    <source>
        <strain evidence="4">ATCC 50983 / TXsc</strain>
    </source>
</reference>
<keyword evidence="2" id="KW-1133">Transmembrane helix</keyword>
<feature type="region of interest" description="Disordered" evidence="1">
    <location>
        <begin position="108"/>
        <end position="151"/>
    </location>
</feature>